<proteinExistence type="predicted"/>
<feature type="region of interest" description="Disordered" evidence="1">
    <location>
        <begin position="85"/>
        <end position="129"/>
    </location>
</feature>
<gene>
    <name evidence="2" type="ORF">CQW49_18160</name>
</gene>
<dbReference type="AlphaFoldDB" id="A0A2D2D3K9"/>
<sequence length="129" mass="12847">MAKLLPLRRRAVRATASCGVVLALLLQALAFLVADLRRAAVQGDDVGVVLSASAADICRAAGGGHAPSSAGHDCSQCALRWAGDVAPPPSPAQAAERRLAAALAGPPAADAPPPSSRAFSGSPRAPPRA</sequence>
<evidence type="ECO:0000313" key="2">
    <source>
        <dbReference type="EMBL" id="ATQ69590.1"/>
    </source>
</evidence>
<protein>
    <recommendedName>
        <fullName evidence="4">DUF2946 domain-containing protein</fullName>
    </recommendedName>
</protein>
<reference evidence="3" key="1">
    <citation type="submission" date="2017-10" db="EMBL/GenBank/DDBJ databases">
        <title>Completed PacBio SMRT sequence of Methylosinus trichosporium OB3b reveals presence of a third large plasmid.</title>
        <authorList>
            <person name="Charles T.C."/>
            <person name="Lynch M.D.J."/>
            <person name="Heil J.R."/>
            <person name="Cheng J."/>
        </authorList>
    </citation>
    <scope>NUCLEOTIDE SEQUENCE [LARGE SCALE GENOMIC DNA]</scope>
    <source>
        <strain evidence="3">OB3b</strain>
    </source>
</reference>
<keyword evidence="3" id="KW-1185">Reference proteome</keyword>
<dbReference type="EMBL" id="CP023737">
    <property type="protein sequence ID" value="ATQ69590.1"/>
    <property type="molecule type" value="Genomic_DNA"/>
</dbReference>
<dbReference type="Proteomes" id="UP000230709">
    <property type="component" value="Chromosome"/>
</dbReference>
<evidence type="ECO:0000313" key="3">
    <source>
        <dbReference type="Proteomes" id="UP000230709"/>
    </source>
</evidence>
<organism evidence="2 3">
    <name type="scientific">Methylosinus trichosporium (strain ATCC 35070 / NCIMB 11131 / UNIQEM 75 / OB3b)</name>
    <dbReference type="NCBI Taxonomy" id="595536"/>
    <lineage>
        <taxon>Bacteria</taxon>
        <taxon>Pseudomonadati</taxon>
        <taxon>Pseudomonadota</taxon>
        <taxon>Alphaproteobacteria</taxon>
        <taxon>Hyphomicrobiales</taxon>
        <taxon>Methylocystaceae</taxon>
        <taxon>Methylosinus</taxon>
    </lineage>
</organism>
<evidence type="ECO:0008006" key="4">
    <source>
        <dbReference type="Google" id="ProtNLM"/>
    </source>
</evidence>
<evidence type="ECO:0000256" key="1">
    <source>
        <dbReference type="SAM" id="MobiDB-lite"/>
    </source>
</evidence>
<dbReference type="STRING" id="595536.GCA_000178815_01549"/>
<accession>A0A2D2D3K9</accession>
<dbReference type="KEGG" id="mtw:CQW49_18160"/>
<dbReference type="RefSeq" id="WP_024749526.1">
    <property type="nucleotide sequence ID" value="NZ_ADVE02000001.1"/>
</dbReference>
<name>A0A2D2D3K9_METT3</name>